<dbReference type="InterPro" id="IPR021729">
    <property type="entry name" value="DUF3298"/>
</dbReference>
<dbReference type="AlphaFoldDB" id="A0A366IIL5"/>
<feature type="domain" description="Deacetylase PdaC" evidence="2">
    <location>
        <begin position="25"/>
        <end position="121"/>
    </location>
</feature>
<dbReference type="OrthoDB" id="5637at2"/>
<evidence type="ECO:0000313" key="4">
    <source>
        <dbReference type="Proteomes" id="UP000253490"/>
    </source>
</evidence>
<proteinExistence type="predicted"/>
<evidence type="ECO:0000259" key="1">
    <source>
        <dbReference type="Pfam" id="PF11738"/>
    </source>
</evidence>
<dbReference type="InterPro" id="IPR025303">
    <property type="entry name" value="PdaC"/>
</dbReference>
<name>A0A366IIL5_9FIRM</name>
<sequence>MRKPRCFATINMREINCKFKHDDIEILTLNIKYPIVNVYNSPRAEEMINNQISMQVNEYIKYATNTLYNQAMNTYIDSLKNNFPFHGYEAYMEYTITYNGNCFLSLYVDKYEFTGGAHGNTIRTSNTWELCTGESIYLYCFFEPHTDYTHMIIQEIITQTGENLKENPGIYFDDYKDLIIKNFNPYSFYMSSNEITIYYQQYDIAPYSTGIVEFTIPYVKIGWFPSC</sequence>
<evidence type="ECO:0000313" key="3">
    <source>
        <dbReference type="EMBL" id="RBP70118.1"/>
    </source>
</evidence>
<dbReference type="Gene3D" id="3.90.640.20">
    <property type="entry name" value="Heat-shock cognate protein, ATPase"/>
    <property type="match status" value="1"/>
</dbReference>
<dbReference type="Proteomes" id="UP000253490">
    <property type="component" value="Unassembled WGS sequence"/>
</dbReference>
<dbReference type="Pfam" id="PF11738">
    <property type="entry name" value="DUF3298"/>
    <property type="match status" value="1"/>
</dbReference>
<keyword evidence="4" id="KW-1185">Reference proteome</keyword>
<dbReference type="Pfam" id="PF13739">
    <property type="entry name" value="PdaC"/>
    <property type="match status" value="1"/>
</dbReference>
<dbReference type="RefSeq" id="WP_113919327.1">
    <property type="nucleotide sequence ID" value="NZ_QNRX01000001.1"/>
</dbReference>
<dbReference type="Gene3D" id="3.30.565.40">
    <property type="entry name" value="Fervidobacterium nodosum Rt17-B1 like"/>
    <property type="match status" value="1"/>
</dbReference>
<accession>A0A366IIL5</accession>
<dbReference type="InterPro" id="IPR037126">
    <property type="entry name" value="PdaC/RsiV-like_sf"/>
</dbReference>
<feature type="domain" description="DUF3298" evidence="1">
    <location>
        <begin position="142"/>
        <end position="218"/>
    </location>
</feature>
<dbReference type="EMBL" id="QNRX01000001">
    <property type="protein sequence ID" value="RBP70118.1"/>
    <property type="molecule type" value="Genomic_DNA"/>
</dbReference>
<organism evidence="3 4">
    <name type="scientific">Alkalibaculum bacchi</name>
    <dbReference type="NCBI Taxonomy" id="645887"/>
    <lineage>
        <taxon>Bacteria</taxon>
        <taxon>Bacillati</taxon>
        <taxon>Bacillota</taxon>
        <taxon>Clostridia</taxon>
        <taxon>Eubacteriales</taxon>
        <taxon>Eubacteriaceae</taxon>
        <taxon>Alkalibaculum</taxon>
    </lineage>
</organism>
<protein>
    <submittedName>
        <fullName evidence="3">Uncharacterized protein DUF3298</fullName>
    </submittedName>
</protein>
<evidence type="ECO:0000259" key="2">
    <source>
        <dbReference type="Pfam" id="PF13739"/>
    </source>
</evidence>
<gene>
    <name evidence="3" type="ORF">DES36_101173</name>
</gene>
<comment type="caution">
    <text evidence="3">The sequence shown here is derived from an EMBL/GenBank/DDBJ whole genome shotgun (WGS) entry which is preliminary data.</text>
</comment>
<reference evidence="3 4" key="1">
    <citation type="submission" date="2018-06" db="EMBL/GenBank/DDBJ databases">
        <title>Genomic Encyclopedia of Type Strains, Phase IV (KMG-IV): sequencing the most valuable type-strain genomes for metagenomic binning, comparative biology and taxonomic classification.</title>
        <authorList>
            <person name="Goeker M."/>
        </authorList>
    </citation>
    <scope>NUCLEOTIDE SEQUENCE [LARGE SCALE GENOMIC DNA]</scope>
    <source>
        <strain evidence="3 4">DSM 22112</strain>
    </source>
</reference>